<comment type="caution">
    <text evidence="1">The sequence shown here is derived from an EMBL/GenBank/DDBJ whole genome shotgun (WGS) entry which is preliminary data.</text>
</comment>
<keyword evidence="2" id="KW-1185">Reference proteome</keyword>
<accession>A0A512D9B5</accession>
<dbReference type="Proteomes" id="UP000321181">
    <property type="component" value="Unassembled WGS sequence"/>
</dbReference>
<evidence type="ECO:0008006" key="3">
    <source>
        <dbReference type="Google" id="ProtNLM"/>
    </source>
</evidence>
<dbReference type="Gene3D" id="6.10.340.10">
    <property type="match status" value="1"/>
</dbReference>
<protein>
    <recommendedName>
        <fullName evidence="3">HAMP domain-containing protein</fullName>
    </recommendedName>
</protein>
<organism evidence="1 2">
    <name type="scientific">Cellulomonas aerilata</name>
    <dbReference type="NCBI Taxonomy" id="515326"/>
    <lineage>
        <taxon>Bacteria</taxon>
        <taxon>Bacillati</taxon>
        <taxon>Actinomycetota</taxon>
        <taxon>Actinomycetes</taxon>
        <taxon>Micrococcales</taxon>
        <taxon>Cellulomonadaceae</taxon>
        <taxon>Cellulomonas</taxon>
    </lineage>
</organism>
<evidence type="ECO:0000313" key="2">
    <source>
        <dbReference type="Proteomes" id="UP000321181"/>
    </source>
</evidence>
<sequence>MAAAGVAAVGAAVLLARTLLRRLTVPLGDLNETAEALGSGDLAVTAADACPRPPVREGTRERGSLWEATPDRVALAAWVWFPRHFWCTGLLVAYANYVRQPGSVRPRSPVTARVHASA</sequence>
<dbReference type="EMBL" id="BJYY01000002">
    <property type="protein sequence ID" value="GEO33078.1"/>
    <property type="molecule type" value="Genomic_DNA"/>
</dbReference>
<name>A0A512D9B5_9CELL</name>
<evidence type="ECO:0000313" key="1">
    <source>
        <dbReference type="EMBL" id="GEO33078.1"/>
    </source>
</evidence>
<dbReference type="AlphaFoldDB" id="A0A512D9B5"/>
<proteinExistence type="predicted"/>
<reference evidence="1 2" key="1">
    <citation type="submission" date="2019-07" db="EMBL/GenBank/DDBJ databases">
        <title>Whole genome shotgun sequence of Cellulomonas aerilata NBRC 106308.</title>
        <authorList>
            <person name="Hosoyama A."/>
            <person name="Uohara A."/>
            <person name="Ohji S."/>
            <person name="Ichikawa N."/>
        </authorList>
    </citation>
    <scope>NUCLEOTIDE SEQUENCE [LARGE SCALE GENOMIC DNA]</scope>
    <source>
        <strain evidence="1 2">NBRC 106308</strain>
    </source>
</reference>
<gene>
    <name evidence="1" type="ORF">CAE01nite_08030</name>
</gene>